<dbReference type="RefSeq" id="WP_140998863.1">
    <property type="nucleotide sequence ID" value="NZ_VDCZ01000012.1"/>
</dbReference>
<sequence>MFSFFKNKNKHVIPEFEFINTFSEKDFYFVRTKQWMWITKEEIALVHKDEKGSIKTTTMDFWYQEMFLDADGEKTISEYLLLLIKQFQDSKMQIPDDLDQFMIETLLSLKNDLNAIEFTQMPNQPKEEFKNPIE</sequence>
<evidence type="ECO:0000313" key="1">
    <source>
        <dbReference type="EMBL" id="MVO10437.1"/>
    </source>
</evidence>
<proteinExistence type="predicted"/>
<keyword evidence="2" id="KW-1185">Reference proteome</keyword>
<name>A0A6I4IU63_9FLAO</name>
<comment type="caution">
    <text evidence="1">The sequence shown here is derived from an EMBL/GenBank/DDBJ whole genome shotgun (WGS) entry which is preliminary data.</text>
</comment>
<dbReference type="EMBL" id="WQLW01000012">
    <property type="protein sequence ID" value="MVO10437.1"/>
    <property type="molecule type" value="Genomic_DNA"/>
</dbReference>
<protein>
    <submittedName>
        <fullName evidence="1">Uncharacterized protein</fullName>
    </submittedName>
</protein>
<dbReference type="Proteomes" id="UP000431264">
    <property type="component" value="Unassembled WGS sequence"/>
</dbReference>
<reference evidence="2" key="1">
    <citation type="submission" date="2019-05" db="EMBL/GenBank/DDBJ databases">
        <title>Flavobacterium profundi sp. nov., isolated from a deep-sea seamount.</title>
        <authorList>
            <person name="Zhang D.-C."/>
        </authorList>
    </citation>
    <scope>NUCLEOTIDE SEQUENCE [LARGE SCALE GENOMIC DNA]</scope>
    <source>
        <strain evidence="2">TP390</strain>
    </source>
</reference>
<accession>A0A6I4IU63</accession>
<dbReference type="OrthoDB" id="1356646at2"/>
<organism evidence="1 2">
    <name type="scientific">Flavobacterium profundi</name>
    <dbReference type="NCBI Taxonomy" id="1774945"/>
    <lineage>
        <taxon>Bacteria</taxon>
        <taxon>Pseudomonadati</taxon>
        <taxon>Bacteroidota</taxon>
        <taxon>Flavobacteriia</taxon>
        <taxon>Flavobacteriales</taxon>
        <taxon>Flavobacteriaceae</taxon>
        <taxon>Flavobacterium</taxon>
    </lineage>
</organism>
<gene>
    <name evidence="1" type="ORF">GOQ30_14780</name>
</gene>
<evidence type="ECO:0000313" key="2">
    <source>
        <dbReference type="Proteomes" id="UP000431264"/>
    </source>
</evidence>
<dbReference type="AlphaFoldDB" id="A0A6I4IU63"/>